<evidence type="ECO:0000256" key="6">
    <source>
        <dbReference type="ARBA" id="ARBA00037932"/>
    </source>
</evidence>
<name>A0AAV3NWL1_LITER</name>
<comment type="similarity">
    <text evidence="1">Belongs to the methyltransferase superfamily. PrmA family.</text>
</comment>
<dbReference type="InterPro" id="IPR050078">
    <property type="entry name" value="Ribosomal_L11_MeTrfase_PrmA"/>
</dbReference>
<keyword evidence="10" id="KW-1185">Reference proteome</keyword>
<evidence type="ECO:0000313" key="9">
    <source>
        <dbReference type="EMBL" id="GAA0143815.1"/>
    </source>
</evidence>
<proteinExistence type="inferred from homology"/>
<keyword evidence="2" id="KW-0963">Cytoplasm</keyword>
<evidence type="ECO:0000256" key="1">
    <source>
        <dbReference type="ARBA" id="ARBA00009741"/>
    </source>
</evidence>
<dbReference type="InterPro" id="IPR004498">
    <property type="entry name" value="Ribosomal_PrmA_MeTrfase"/>
</dbReference>
<keyword evidence="5" id="KW-0949">S-adenosyl-L-methionine</keyword>
<dbReference type="GO" id="GO:0016279">
    <property type="term" value="F:protein-lysine N-methyltransferase activity"/>
    <property type="evidence" value="ECO:0007669"/>
    <property type="project" value="TreeGrafter"/>
</dbReference>
<reference evidence="9 10" key="1">
    <citation type="submission" date="2024-01" db="EMBL/GenBank/DDBJ databases">
        <title>The complete chloroplast genome sequence of Lithospermum erythrorhizon: insights into the phylogenetic relationship among Boraginaceae species and the maternal lineages of purple gromwells.</title>
        <authorList>
            <person name="Okada T."/>
            <person name="Watanabe K."/>
        </authorList>
    </citation>
    <scope>NUCLEOTIDE SEQUENCE [LARGE SCALE GENOMIC DNA]</scope>
</reference>
<evidence type="ECO:0000256" key="7">
    <source>
        <dbReference type="ARBA" id="ARBA00041867"/>
    </source>
</evidence>
<protein>
    <recommendedName>
        <fullName evidence="8">ETFB lysine methyltransferase</fullName>
    </recommendedName>
    <alternativeName>
        <fullName evidence="7">Protein N-lysine methyltransferase METTL20</fullName>
    </alternativeName>
</protein>
<keyword evidence="3 9" id="KW-0489">Methyltransferase</keyword>
<dbReference type="AlphaFoldDB" id="A0AAV3NWL1"/>
<dbReference type="Proteomes" id="UP001454036">
    <property type="component" value="Unassembled WGS sequence"/>
</dbReference>
<evidence type="ECO:0000256" key="8">
    <source>
        <dbReference type="ARBA" id="ARBA00042266"/>
    </source>
</evidence>
<evidence type="ECO:0000313" key="10">
    <source>
        <dbReference type="Proteomes" id="UP001454036"/>
    </source>
</evidence>
<dbReference type="Gene3D" id="3.40.50.150">
    <property type="entry name" value="Vaccinia Virus protein VP39"/>
    <property type="match status" value="1"/>
</dbReference>
<dbReference type="PANTHER" id="PTHR43648:SF1">
    <property type="entry name" value="ELECTRON TRANSFER FLAVOPROTEIN BETA SUBUNIT LYSINE METHYLTRANSFERASE"/>
    <property type="match status" value="1"/>
</dbReference>
<comment type="similarity">
    <text evidence="6">Belongs to the methyltransferase superfamily. ETFBKMT family.</text>
</comment>
<dbReference type="Pfam" id="PF06325">
    <property type="entry name" value="PrmA"/>
    <property type="match status" value="1"/>
</dbReference>
<sequence>MLTTFRSHLMKRLPCAASLKRRPRSSGLVVKSSSSRRSSAPYLSARIFCLRDDADMLSEALLCFGADSTSMDAQDDHQVDNEVCITSTFPISKDVQHCISSAADSVGLKNIPNYHVERQDHTDWIKATQDSFYPVEVKEGLWIVPQWKTSPDPQAINIVLNPGLAFGTGEHPTTKLCLLLLHNLIKGGEYFLDYGTGSGILAIAALKFGAVVSVGFDIDPQAITSARYNAALNDIGPENLLLRLVPNKNDIDMLGGFPSEAPGLKDLNDQQVLTEMEKYDIVIANILLNPLLDLADKIVSYAKPGAVVGLSGIILEQIPSIVERYSPLLDGIVVSKMDDWACISGYKRKI</sequence>
<dbReference type="CDD" id="cd02440">
    <property type="entry name" value="AdoMet_MTases"/>
    <property type="match status" value="1"/>
</dbReference>
<evidence type="ECO:0000256" key="3">
    <source>
        <dbReference type="ARBA" id="ARBA00022603"/>
    </source>
</evidence>
<comment type="caution">
    <text evidence="9">The sequence shown here is derived from an EMBL/GenBank/DDBJ whole genome shotgun (WGS) entry which is preliminary data.</text>
</comment>
<evidence type="ECO:0000256" key="4">
    <source>
        <dbReference type="ARBA" id="ARBA00022679"/>
    </source>
</evidence>
<evidence type="ECO:0000256" key="5">
    <source>
        <dbReference type="ARBA" id="ARBA00022691"/>
    </source>
</evidence>
<organism evidence="9 10">
    <name type="scientific">Lithospermum erythrorhizon</name>
    <name type="common">Purple gromwell</name>
    <name type="synonym">Lithospermum officinale var. erythrorhizon</name>
    <dbReference type="NCBI Taxonomy" id="34254"/>
    <lineage>
        <taxon>Eukaryota</taxon>
        <taxon>Viridiplantae</taxon>
        <taxon>Streptophyta</taxon>
        <taxon>Embryophyta</taxon>
        <taxon>Tracheophyta</taxon>
        <taxon>Spermatophyta</taxon>
        <taxon>Magnoliopsida</taxon>
        <taxon>eudicotyledons</taxon>
        <taxon>Gunneridae</taxon>
        <taxon>Pentapetalae</taxon>
        <taxon>asterids</taxon>
        <taxon>lamiids</taxon>
        <taxon>Boraginales</taxon>
        <taxon>Boraginaceae</taxon>
        <taxon>Boraginoideae</taxon>
        <taxon>Lithospermeae</taxon>
        <taxon>Lithospermum</taxon>
    </lineage>
</organism>
<dbReference type="InterPro" id="IPR029063">
    <property type="entry name" value="SAM-dependent_MTases_sf"/>
</dbReference>
<dbReference type="SUPFAM" id="SSF53335">
    <property type="entry name" value="S-adenosyl-L-methionine-dependent methyltransferases"/>
    <property type="match status" value="1"/>
</dbReference>
<gene>
    <name evidence="9" type="ORF">LIER_04410</name>
</gene>
<keyword evidence="4" id="KW-0808">Transferase</keyword>
<dbReference type="HAMAP" id="MF_00735">
    <property type="entry name" value="Methyltr_PrmA"/>
    <property type="match status" value="1"/>
</dbReference>
<dbReference type="GO" id="GO:0005739">
    <property type="term" value="C:mitochondrion"/>
    <property type="evidence" value="ECO:0007669"/>
    <property type="project" value="TreeGrafter"/>
</dbReference>
<accession>A0AAV3NWL1</accession>
<dbReference type="PANTHER" id="PTHR43648">
    <property type="entry name" value="ELECTRON TRANSFER FLAVOPROTEIN BETA SUBUNIT LYSINE METHYLTRANSFERASE"/>
    <property type="match status" value="1"/>
</dbReference>
<dbReference type="GO" id="GO:0032259">
    <property type="term" value="P:methylation"/>
    <property type="evidence" value="ECO:0007669"/>
    <property type="project" value="UniProtKB-KW"/>
</dbReference>
<evidence type="ECO:0000256" key="2">
    <source>
        <dbReference type="ARBA" id="ARBA00022490"/>
    </source>
</evidence>
<dbReference type="EMBL" id="BAABME010000565">
    <property type="protein sequence ID" value="GAA0143815.1"/>
    <property type="molecule type" value="Genomic_DNA"/>
</dbReference>